<accession>A0ABW4RSU4</accession>
<feature type="transmembrane region" description="Helical" evidence="1">
    <location>
        <begin position="95"/>
        <end position="113"/>
    </location>
</feature>
<evidence type="ECO:0000313" key="2">
    <source>
        <dbReference type="EMBL" id="MFD1889311.1"/>
    </source>
</evidence>
<feature type="transmembrane region" description="Helical" evidence="1">
    <location>
        <begin position="313"/>
        <end position="332"/>
    </location>
</feature>
<evidence type="ECO:0000313" key="3">
    <source>
        <dbReference type="Proteomes" id="UP001597326"/>
    </source>
</evidence>
<name>A0ABW4RSU4_9ACTN</name>
<comment type="caution">
    <text evidence="2">The sequence shown here is derived from an EMBL/GenBank/DDBJ whole genome shotgun (WGS) entry which is preliminary data.</text>
</comment>
<evidence type="ECO:0000256" key="1">
    <source>
        <dbReference type="SAM" id="Phobius"/>
    </source>
</evidence>
<feature type="transmembrane region" description="Helical" evidence="1">
    <location>
        <begin position="291"/>
        <end position="307"/>
    </location>
</feature>
<reference evidence="3" key="1">
    <citation type="journal article" date="2019" name="Int. J. Syst. Evol. Microbiol.">
        <title>The Global Catalogue of Microorganisms (GCM) 10K type strain sequencing project: providing services to taxonomists for standard genome sequencing and annotation.</title>
        <authorList>
            <consortium name="The Broad Institute Genomics Platform"/>
            <consortium name="The Broad Institute Genome Sequencing Center for Infectious Disease"/>
            <person name="Wu L."/>
            <person name="Ma J."/>
        </authorList>
    </citation>
    <scope>NUCLEOTIDE SEQUENCE [LARGE SCALE GENOMIC DNA]</scope>
    <source>
        <strain evidence="3">CAIM 431</strain>
    </source>
</reference>
<evidence type="ECO:0008006" key="4">
    <source>
        <dbReference type="Google" id="ProtNLM"/>
    </source>
</evidence>
<keyword evidence="3" id="KW-1185">Reference proteome</keyword>
<dbReference type="Proteomes" id="UP001597326">
    <property type="component" value="Unassembled WGS sequence"/>
</dbReference>
<organism evidence="2 3">
    <name type="scientific">Luteococcus peritonei</name>
    <dbReference type="NCBI Taxonomy" id="88874"/>
    <lineage>
        <taxon>Bacteria</taxon>
        <taxon>Bacillati</taxon>
        <taxon>Actinomycetota</taxon>
        <taxon>Actinomycetes</taxon>
        <taxon>Propionibacteriales</taxon>
        <taxon>Propionibacteriaceae</taxon>
        <taxon>Luteococcus</taxon>
    </lineage>
</organism>
<keyword evidence="1" id="KW-0812">Transmembrane</keyword>
<gene>
    <name evidence="2" type="ORF">ACFSCS_03805</name>
</gene>
<dbReference type="EMBL" id="JBHUFZ010000008">
    <property type="protein sequence ID" value="MFD1889311.1"/>
    <property type="molecule type" value="Genomic_DNA"/>
</dbReference>
<sequence length="341" mass="37105">MSTDLSHVTQDFTAIAGRAEDHAWAGTALLTLLQGRLAPETVARRLEQARRLVAESGESAEDVLGEPVPWAREQLAEASLAGASFTDDESTPHDVVVVGLLLAVVMTLVWGVLSLVKGHWSTDWNLAMVMAPPLLAGLVVGAITTHERLLRRRPQWQATALTALACTPPVLLLAWFLVAHPVSLGRHSSLWWFALAGLLAALTWLAGRLVPDPGQRRVATVGLDDEQWLAQARVRLRERGGLREEQIVAILDEARAHSRQAGTSLAAEFGNPVGYAGTLPVDEARTARNRCVVWLLLAVLWGGLALAEPTGWRVGMALVTGLVAALSWWQHLRRPRPETQR</sequence>
<feature type="transmembrane region" description="Helical" evidence="1">
    <location>
        <begin position="156"/>
        <end position="178"/>
    </location>
</feature>
<proteinExistence type="predicted"/>
<dbReference type="RefSeq" id="WP_343872316.1">
    <property type="nucleotide sequence ID" value="NZ_BAAAIX010000007.1"/>
</dbReference>
<feature type="transmembrane region" description="Helical" evidence="1">
    <location>
        <begin position="190"/>
        <end position="207"/>
    </location>
</feature>
<keyword evidence="1" id="KW-0472">Membrane</keyword>
<feature type="transmembrane region" description="Helical" evidence="1">
    <location>
        <begin position="125"/>
        <end position="144"/>
    </location>
</feature>
<keyword evidence="1" id="KW-1133">Transmembrane helix</keyword>
<protein>
    <recommendedName>
        <fullName evidence="4">DUF2207 domain-containing protein</fullName>
    </recommendedName>
</protein>